<organism evidence="6 7">
    <name type="scientific">Camellia sinensis</name>
    <name type="common">Tea plant</name>
    <name type="synonym">Thea sinensis</name>
    <dbReference type="NCBI Taxonomy" id="4442"/>
    <lineage>
        <taxon>Eukaryota</taxon>
        <taxon>Viridiplantae</taxon>
        <taxon>Streptophyta</taxon>
        <taxon>Embryophyta</taxon>
        <taxon>Tracheophyta</taxon>
        <taxon>Spermatophyta</taxon>
        <taxon>Magnoliopsida</taxon>
        <taxon>eudicotyledons</taxon>
        <taxon>Gunneridae</taxon>
        <taxon>Pentapetalae</taxon>
        <taxon>asterids</taxon>
        <taxon>Ericales</taxon>
        <taxon>Theaceae</taxon>
        <taxon>Camellia</taxon>
    </lineage>
</organism>
<keyword evidence="7" id="KW-1185">Reference proteome</keyword>
<evidence type="ECO:0000313" key="6">
    <source>
        <dbReference type="EMBL" id="KAF5942386.1"/>
    </source>
</evidence>
<evidence type="ECO:0000256" key="2">
    <source>
        <dbReference type="ARBA" id="ARBA00023186"/>
    </source>
</evidence>
<feature type="region of interest" description="Disordered" evidence="4">
    <location>
        <begin position="97"/>
        <end position="167"/>
    </location>
</feature>
<evidence type="ECO:0000256" key="3">
    <source>
        <dbReference type="ARBA" id="ARBA00023242"/>
    </source>
</evidence>
<dbReference type="Pfam" id="PF09649">
    <property type="entry name" value="CHZ"/>
    <property type="match status" value="1"/>
</dbReference>
<gene>
    <name evidence="6" type="ORF">HYC85_020028</name>
</gene>
<feature type="compositionally biased region" description="Acidic residues" evidence="4">
    <location>
        <begin position="125"/>
        <end position="134"/>
    </location>
</feature>
<keyword evidence="3" id="KW-0539">Nucleus</keyword>
<feature type="compositionally biased region" description="Basic residues" evidence="4">
    <location>
        <begin position="274"/>
        <end position="284"/>
    </location>
</feature>
<comment type="subcellular location">
    <subcellularLocation>
        <location evidence="1">Nucleus</location>
    </subcellularLocation>
</comment>
<feature type="region of interest" description="Disordered" evidence="4">
    <location>
        <begin position="425"/>
        <end position="504"/>
    </location>
</feature>
<dbReference type="Proteomes" id="UP000593564">
    <property type="component" value="Unassembled WGS sequence"/>
</dbReference>
<dbReference type="PANTHER" id="PTHR15410:SF2">
    <property type="entry name" value="HIRA-INTERACTING PROTEIN 3"/>
    <property type="match status" value="1"/>
</dbReference>
<feature type="compositionally biased region" description="Basic and acidic residues" evidence="4">
    <location>
        <begin position="285"/>
        <end position="302"/>
    </location>
</feature>
<reference evidence="6 7" key="2">
    <citation type="submission" date="2020-07" db="EMBL/GenBank/DDBJ databases">
        <title>Genome assembly of wild tea tree DASZ reveals pedigree and selection history of tea varieties.</title>
        <authorList>
            <person name="Zhang W."/>
        </authorList>
    </citation>
    <scope>NUCLEOTIDE SEQUENCE [LARGE SCALE GENOMIC DNA]</scope>
    <source>
        <strain evidence="7">cv. G240</strain>
        <tissue evidence="6">Leaf</tissue>
    </source>
</reference>
<dbReference type="InterPro" id="IPR037647">
    <property type="entry name" value="HIRIP3"/>
</dbReference>
<proteinExistence type="predicted"/>
<dbReference type="InterPro" id="IPR019098">
    <property type="entry name" value="Histone_chaperone_domain_CHZ"/>
</dbReference>
<keyword evidence="2" id="KW-0143">Chaperone</keyword>
<feature type="compositionally biased region" description="Basic and acidic residues" evidence="4">
    <location>
        <begin position="15"/>
        <end position="26"/>
    </location>
</feature>
<evidence type="ECO:0000256" key="1">
    <source>
        <dbReference type="ARBA" id="ARBA00004123"/>
    </source>
</evidence>
<name>A0A7J7GSB4_CAMSI</name>
<feature type="region of interest" description="Disordered" evidence="4">
    <location>
        <begin position="1"/>
        <end position="26"/>
    </location>
</feature>
<evidence type="ECO:0000259" key="5">
    <source>
        <dbReference type="SMART" id="SM01082"/>
    </source>
</evidence>
<reference evidence="7" key="1">
    <citation type="journal article" date="2020" name="Nat. Commun.">
        <title>Genome assembly of wild tea tree DASZ reveals pedigree and selection history of tea varieties.</title>
        <authorList>
            <person name="Zhang W."/>
            <person name="Zhang Y."/>
            <person name="Qiu H."/>
            <person name="Guo Y."/>
            <person name="Wan H."/>
            <person name="Zhang X."/>
            <person name="Scossa F."/>
            <person name="Alseekh S."/>
            <person name="Zhang Q."/>
            <person name="Wang P."/>
            <person name="Xu L."/>
            <person name="Schmidt M.H."/>
            <person name="Jia X."/>
            <person name="Li D."/>
            <person name="Zhu A."/>
            <person name="Guo F."/>
            <person name="Chen W."/>
            <person name="Ni D."/>
            <person name="Usadel B."/>
            <person name="Fernie A.R."/>
            <person name="Wen W."/>
        </authorList>
    </citation>
    <scope>NUCLEOTIDE SEQUENCE [LARGE SCALE GENOMIC DNA]</scope>
    <source>
        <strain evidence="7">cv. G240</strain>
    </source>
</reference>
<evidence type="ECO:0000256" key="4">
    <source>
        <dbReference type="SAM" id="MobiDB-lite"/>
    </source>
</evidence>
<feature type="compositionally biased region" description="Basic and acidic residues" evidence="4">
    <location>
        <begin position="98"/>
        <end position="124"/>
    </location>
</feature>
<comment type="caution">
    <text evidence="6">The sequence shown here is derived from an EMBL/GenBank/DDBJ whole genome shotgun (WGS) entry which is preliminary data.</text>
</comment>
<protein>
    <recommendedName>
        <fullName evidence="5">Histone chaperone domain-containing protein</fullName>
    </recommendedName>
</protein>
<dbReference type="EMBL" id="JACBKZ010000009">
    <property type="protein sequence ID" value="KAF5942386.1"/>
    <property type="molecule type" value="Genomic_DNA"/>
</dbReference>
<dbReference type="GO" id="GO:0005634">
    <property type="term" value="C:nucleus"/>
    <property type="evidence" value="ECO:0007669"/>
    <property type="project" value="UniProtKB-SubCell"/>
</dbReference>
<dbReference type="SMART" id="SM01082">
    <property type="entry name" value="CHZ"/>
    <property type="match status" value="1"/>
</dbReference>
<evidence type="ECO:0000313" key="7">
    <source>
        <dbReference type="Proteomes" id="UP000593564"/>
    </source>
</evidence>
<feature type="domain" description="Histone chaperone" evidence="5">
    <location>
        <begin position="426"/>
        <end position="461"/>
    </location>
</feature>
<dbReference type="AlphaFoldDB" id="A0A7J7GSB4"/>
<feature type="compositionally biased region" description="Low complexity" evidence="4">
    <location>
        <begin position="251"/>
        <end position="260"/>
    </location>
</feature>
<feature type="compositionally biased region" description="Acidic residues" evidence="4">
    <location>
        <begin position="465"/>
        <end position="504"/>
    </location>
</feature>
<accession>A0A7J7GSB4</accession>
<feature type="compositionally biased region" description="Basic and acidic residues" evidence="4">
    <location>
        <begin position="152"/>
        <end position="167"/>
    </location>
</feature>
<sequence>MAEVEESHGGSAVTEETKEVEAKEGHTESQIKLAMVSRVRHFKEQADSLTFEGVRRLLEKDLGLETYALDVHKRFIKQCLLECLNVDGDNGSKSLAETVEKNDASSKGEVAKSPEKEEMKKDVEESSSEDEDKMEDSPVMGLLTEHKKSKVQTKETRAVEKKEVPSEGTIKEAVKKRASYLKANSDKITMAGVRQLLEEDLELEKNTLYPFKKFISEQVDEVLKSLKVSEPASDVKKKTSEKKILSKASKKVSSGGSSDSLDGKSEEIEDEVKSKKKVAPKRKIQKSEEPRKAKRPAKETKVSSKKQIKLAETSEENNDAEAGGNASEDDQSQSSAEKPVKKKEVAAPAYGKRVEHLKSIIKSCGMSVPPVVYKRAKQVSENKREAFVVKELEEILSREGLSKDPSEKGEHSNDICVEIKEVKKRKDRAKELEGIDMSNIVSSTRRRSTTSFVPPPKPKIPVETEGNDAEDTDSSSDEDDADDVEDGDDSQSEELNEDDDEDSD</sequence>
<dbReference type="PANTHER" id="PTHR15410">
    <property type="entry name" value="HIRA-INTERACTING PROTEIN 3"/>
    <property type="match status" value="1"/>
</dbReference>
<feature type="region of interest" description="Disordered" evidence="4">
    <location>
        <begin position="229"/>
        <end position="352"/>
    </location>
</feature>
<feature type="compositionally biased region" description="Basic and acidic residues" evidence="4">
    <location>
        <begin position="233"/>
        <end position="244"/>
    </location>
</feature>